<sequence length="308" mass="34914">MDTMKAKNVSRQGKGQARKKAIDENENARTYFTWTLEMDRVLADILRDQRNLGNKSDGSWKSIAYNNAASALSSQFNVSILGDNVKSRVKIWKKWYGIVHDILSQSGFNWDGTTCMITVDNESVWNDYSHPDAKCFRFKVIPNWDDIVDLCAKDRATGHGAETAMDANEHFNVVQNDGKSSEECETDSPSDFQGLEELNIESQNGASPSHCPQKKRGQSTTSSIAPSKRKRMGRNDELAIAVGKIANSFTEFIRTSEKKIDVKEVMDELNMISDFDRQQRLKALKWLTENETQFSVVKNLPMRKKTIL</sequence>
<evidence type="ECO:0000259" key="2">
    <source>
        <dbReference type="Pfam" id="PF12776"/>
    </source>
</evidence>
<proteinExistence type="predicted"/>
<feature type="domain" description="Myb/SANT-like" evidence="2">
    <location>
        <begin position="33"/>
        <end position="128"/>
    </location>
</feature>
<dbReference type="STRING" id="93759.A0A1R3K2S4"/>
<dbReference type="InterPro" id="IPR024752">
    <property type="entry name" value="Myb/SANT-like_dom"/>
</dbReference>
<organism evidence="3 4">
    <name type="scientific">Corchorus olitorius</name>
    <dbReference type="NCBI Taxonomy" id="93759"/>
    <lineage>
        <taxon>Eukaryota</taxon>
        <taxon>Viridiplantae</taxon>
        <taxon>Streptophyta</taxon>
        <taxon>Embryophyta</taxon>
        <taxon>Tracheophyta</taxon>
        <taxon>Spermatophyta</taxon>
        <taxon>Magnoliopsida</taxon>
        <taxon>eudicotyledons</taxon>
        <taxon>Gunneridae</taxon>
        <taxon>Pentapetalae</taxon>
        <taxon>rosids</taxon>
        <taxon>malvids</taxon>
        <taxon>Malvales</taxon>
        <taxon>Malvaceae</taxon>
        <taxon>Grewioideae</taxon>
        <taxon>Apeibeae</taxon>
        <taxon>Corchorus</taxon>
    </lineage>
</organism>
<evidence type="ECO:0000313" key="4">
    <source>
        <dbReference type="Proteomes" id="UP000187203"/>
    </source>
</evidence>
<comment type="caution">
    <text evidence="3">The sequence shown here is derived from an EMBL/GenBank/DDBJ whole genome shotgun (WGS) entry which is preliminary data.</text>
</comment>
<evidence type="ECO:0000313" key="3">
    <source>
        <dbReference type="EMBL" id="OMP01384.1"/>
    </source>
</evidence>
<evidence type="ECO:0000256" key="1">
    <source>
        <dbReference type="SAM" id="MobiDB-lite"/>
    </source>
</evidence>
<reference evidence="4" key="1">
    <citation type="submission" date="2013-09" db="EMBL/GenBank/DDBJ databases">
        <title>Corchorus olitorius genome sequencing.</title>
        <authorList>
            <person name="Alam M."/>
            <person name="Haque M.S."/>
            <person name="Islam M.S."/>
            <person name="Emdad E.M."/>
            <person name="Islam M.M."/>
            <person name="Ahmed B."/>
            <person name="Halim A."/>
            <person name="Hossen Q.M.M."/>
            <person name="Hossain M.Z."/>
            <person name="Ahmed R."/>
            <person name="Khan M.M."/>
            <person name="Islam R."/>
            <person name="Rashid M.M."/>
            <person name="Khan S.A."/>
            <person name="Rahman M.S."/>
            <person name="Alam M."/>
            <person name="Yahiya A.S."/>
            <person name="Khan M.S."/>
            <person name="Azam M.S."/>
            <person name="Haque T."/>
            <person name="Lashkar M.Z.H."/>
            <person name="Akhand A.I."/>
            <person name="Morshed G."/>
            <person name="Roy S."/>
            <person name="Uddin K.S."/>
            <person name="Rabeya T."/>
            <person name="Hossain A.S."/>
            <person name="Chowdhury A."/>
            <person name="Snigdha A.R."/>
            <person name="Mortoza M.S."/>
            <person name="Matin S.A."/>
            <person name="Hoque S.M.E."/>
            <person name="Islam M.K."/>
            <person name="Roy D.K."/>
            <person name="Haider R."/>
            <person name="Moosa M.M."/>
            <person name="Elias S.M."/>
            <person name="Hasan A.M."/>
            <person name="Jahan S."/>
            <person name="Shafiuddin M."/>
            <person name="Mahmood N."/>
            <person name="Shommy N.S."/>
        </authorList>
    </citation>
    <scope>NUCLEOTIDE SEQUENCE [LARGE SCALE GENOMIC DNA]</scope>
    <source>
        <strain evidence="4">cv. O-4</strain>
    </source>
</reference>
<dbReference type="PANTHER" id="PTHR46929">
    <property type="entry name" value="EXPRESSED PROTEIN"/>
    <property type="match status" value="1"/>
</dbReference>
<keyword evidence="4" id="KW-1185">Reference proteome</keyword>
<dbReference type="Pfam" id="PF12776">
    <property type="entry name" value="Myb_DNA-bind_3"/>
    <property type="match status" value="1"/>
</dbReference>
<dbReference type="PANTHER" id="PTHR46929:SF3">
    <property type="entry name" value="MYB_SANT-LIKE DOMAIN-CONTAINING PROTEIN"/>
    <property type="match status" value="1"/>
</dbReference>
<name>A0A1R3K2S4_9ROSI</name>
<dbReference type="OrthoDB" id="640899at2759"/>
<feature type="region of interest" description="Disordered" evidence="1">
    <location>
        <begin position="1"/>
        <end position="21"/>
    </location>
</feature>
<accession>A0A1R3K2S4</accession>
<feature type="region of interest" description="Disordered" evidence="1">
    <location>
        <begin position="202"/>
        <end position="232"/>
    </location>
</feature>
<protein>
    <recommendedName>
        <fullName evidence="2">Myb/SANT-like domain-containing protein</fullName>
    </recommendedName>
</protein>
<dbReference type="EMBL" id="AWUE01014778">
    <property type="protein sequence ID" value="OMP01384.1"/>
    <property type="molecule type" value="Genomic_DNA"/>
</dbReference>
<gene>
    <name evidence="3" type="ORF">COLO4_11921</name>
</gene>
<dbReference type="Proteomes" id="UP000187203">
    <property type="component" value="Unassembled WGS sequence"/>
</dbReference>
<dbReference type="AlphaFoldDB" id="A0A1R3K2S4"/>